<sequence>MGALLLSMMTAVVACLYMTFLAFKELDRAEQFLKQSDWIVMNKRSLGNGPIARVMRMLQIAGCLSVKNYSIRKGQLDASDVSGFPEKLERKIVWTGRVLLFSFIAMMMASYFFNHIKGGE</sequence>
<evidence type="ECO:0000256" key="1">
    <source>
        <dbReference type="SAM" id="Phobius"/>
    </source>
</evidence>
<dbReference type="RefSeq" id="WP_143490416.1">
    <property type="nucleotide sequence ID" value="NZ_VJOY01000033.1"/>
</dbReference>
<name>A0A553GTB3_9PSED</name>
<feature type="transmembrane region" description="Helical" evidence="1">
    <location>
        <begin position="92"/>
        <end position="113"/>
    </location>
</feature>
<dbReference type="Proteomes" id="UP000315235">
    <property type="component" value="Unassembled WGS sequence"/>
</dbReference>
<proteinExistence type="predicted"/>
<dbReference type="OrthoDB" id="6998904at2"/>
<dbReference type="AlphaFoldDB" id="A0A553GTB3"/>
<accession>A0A553GTB3</accession>
<gene>
    <name evidence="2" type="ORF">FM069_21265</name>
</gene>
<keyword evidence="3" id="KW-1185">Reference proteome</keyword>
<keyword evidence="1" id="KW-1133">Transmembrane helix</keyword>
<evidence type="ECO:0000313" key="2">
    <source>
        <dbReference type="EMBL" id="TRX72741.1"/>
    </source>
</evidence>
<comment type="caution">
    <text evidence="2">The sequence shown here is derived from an EMBL/GenBank/DDBJ whole genome shotgun (WGS) entry which is preliminary data.</text>
</comment>
<keyword evidence="1" id="KW-0812">Transmembrane</keyword>
<organism evidence="2 3">
    <name type="scientific">Pseudomonas mangiferae</name>
    <dbReference type="NCBI Taxonomy" id="2593654"/>
    <lineage>
        <taxon>Bacteria</taxon>
        <taxon>Pseudomonadati</taxon>
        <taxon>Pseudomonadota</taxon>
        <taxon>Gammaproteobacteria</taxon>
        <taxon>Pseudomonadales</taxon>
        <taxon>Pseudomonadaceae</taxon>
        <taxon>Pseudomonas</taxon>
    </lineage>
</organism>
<evidence type="ECO:0000313" key="3">
    <source>
        <dbReference type="Proteomes" id="UP000315235"/>
    </source>
</evidence>
<reference evidence="2 3" key="1">
    <citation type="submission" date="2019-07" db="EMBL/GenBank/DDBJ databases">
        <title>Pseudomonas mangiferae sp. nov., isolated from bark of mango tree in Thailand.</title>
        <authorList>
            <person name="Srisuk N."/>
            <person name="Anurat P."/>
        </authorList>
    </citation>
    <scope>NUCLEOTIDE SEQUENCE [LARGE SCALE GENOMIC DNA]</scope>
    <source>
        <strain evidence="2 3">DMKU_BBB3-04</strain>
    </source>
</reference>
<dbReference type="EMBL" id="VJOY01000033">
    <property type="protein sequence ID" value="TRX72741.1"/>
    <property type="molecule type" value="Genomic_DNA"/>
</dbReference>
<feature type="transmembrane region" description="Helical" evidence="1">
    <location>
        <begin position="6"/>
        <end position="23"/>
    </location>
</feature>
<protein>
    <submittedName>
        <fullName evidence="2">Uncharacterized protein</fullName>
    </submittedName>
</protein>
<keyword evidence="1" id="KW-0472">Membrane</keyword>